<feature type="compositionally biased region" description="Basic and acidic residues" evidence="1">
    <location>
        <begin position="164"/>
        <end position="187"/>
    </location>
</feature>
<sequence length="187" mass="20597">MVFGSQGEITAQAGIACDRVHRGIALYPFARKTLQQGESQVNASRQQTPGPYCTAALSVKKTPGGCFTGGPRTLGPLRQQSLDAVTRRVTLGTHQREKERNTLTMNSEPLIHPVLSHGQRKSDISSSGIHTPVCLFELKGCGRKLGNGTQLRATETLDGFPSRRSAEERADQEHTQQENRKRYKQNE</sequence>
<organism evidence="2 3">
    <name type="scientific">Scophthalmus maximus</name>
    <name type="common">Turbot</name>
    <name type="synonym">Psetta maxima</name>
    <dbReference type="NCBI Taxonomy" id="52904"/>
    <lineage>
        <taxon>Eukaryota</taxon>
        <taxon>Metazoa</taxon>
        <taxon>Chordata</taxon>
        <taxon>Craniata</taxon>
        <taxon>Vertebrata</taxon>
        <taxon>Euteleostomi</taxon>
        <taxon>Actinopterygii</taxon>
        <taxon>Neopterygii</taxon>
        <taxon>Teleostei</taxon>
        <taxon>Neoteleostei</taxon>
        <taxon>Acanthomorphata</taxon>
        <taxon>Carangaria</taxon>
        <taxon>Pleuronectiformes</taxon>
        <taxon>Pleuronectoidei</taxon>
        <taxon>Scophthalmidae</taxon>
        <taxon>Scophthalmus</taxon>
    </lineage>
</organism>
<gene>
    <name evidence="2" type="ORF">F2P81_002352</name>
</gene>
<feature type="region of interest" description="Disordered" evidence="1">
    <location>
        <begin position="152"/>
        <end position="187"/>
    </location>
</feature>
<evidence type="ECO:0000256" key="1">
    <source>
        <dbReference type="SAM" id="MobiDB-lite"/>
    </source>
</evidence>
<comment type="caution">
    <text evidence="2">The sequence shown here is derived from an EMBL/GenBank/DDBJ whole genome shotgun (WGS) entry which is preliminary data.</text>
</comment>
<dbReference type="Proteomes" id="UP000438429">
    <property type="component" value="Unassembled WGS sequence"/>
</dbReference>
<dbReference type="AlphaFoldDB" id="A0A6A4TII3"/>
<evidence type="ECO:0000313" key="2">
    <source>
        <dbReference type="EMBL" id="KAF0045823.1"/>
    </source>
</evidence>
<evidence type="ECO:0000313" key="3">
    <source>
        <dbReference type="Proteomes" id="UP000438429"/>
    </source>
</evidence>
<dbReference type="EMBL" id="VEVO01000002">
    <property type="protein sequence ID" value="KAF0045823.1"/>
    <property type="molecule type" value="Genomic_DNA"/>
</dbReference>
<protein>
    <submittedName>
        <fullName evidence="2">Uncharacterized protein</fullName>
    </submittedName>
</protein>
<proteinExistence type="predicted"/>
<reference evidence="2 3" key="1">
    <citation type="submission" date="2019-06" db="EMBL/GenBank/DDBJ databases">
        <title>Draft genomes of female and male turbot (Scophthalmus maximus).</title>
        <authorList>
            <person name="Xu H."/>
            <person name="Xu X.-W."/>
            <person name="Shao C."/>
            <person name="Chen S."/>
        </authorList>
    </citation>
    <scope>NUCLEOTIDE SEQUENCE [LARGE SCALE GENOMIC DNA]</scope>
    <source>
        <strain evidence="2">Ysfricsl-2016a</strain>
        <tissue evidence="2">Blood</tissue>
    </source>
</reference>
<accession>A0A6A4TII3</accession>
<name>A0A6A4TII3_SCOMX</name>